<evidence type="ECO:0000313" key="2">
    <source>
        <dbReference type="Proteomes" id="UP000179807"/>
    </source>
</evidence>
<dbReference type="Proteomes" id="UP000179807">
    <property type="component" value="Unassembled WGS sequence"/>
</dbReference>
<dbReference type="GeneID" id="94826727"/>
<organism evidence="1 2">
    <name type="scientific">Tritrichomonas foetus</name>
    <dbReference type="NCBI Taxonomy" id="1144522"/>
    <lineage>
        <taxon>Eukaryota</taxon>
        <taxon>Metamonada</taxon>
        <taxon>Parabasalia</taxon>
        <taxon>Tritrichomonadida</taxon>
        <taxon>Tritrichomonadidae</taxon>
        <taxon>Tritrichomonas</taxon>
    </lineage>
</organism>
<sequence length="249" mass="28643">MGDKQIIAPYVRAMKLENLETSIQVADQALLYYQHLKYNFQKKNDPGVCVALSLYKFKLETDDRLRQIASMQGIPNNFLVRRISDTRQLLDIPYEVSYEEIAKEINIPTRFAVTANKIFDDLKNEFPDDKTINRAAIKAAIMLVVAIKRGYKREKTMNDLSRVTTTDPKAILENELMIRTLIGNRYGGKNLAPKPTEPVPKVAADEHIKEITRQEIGKMAKKQKNKAKKIQKKLDFGFIPRKETFKVVE</sequence>
<dbReference type="EMBL" id="MLAK01000649">
    <property type="protein sequence ID" value="OHT09069.1"/>
    <property type="molecule type" value="Genomic_DNA"/>
</dbReference>
<name>A0A1J4KID8_9EUKA</name>
<dbReference type="RefSeq" id="XP_068362205.1">
    <property type="nucleotide sequence ID" value="XM_068492023.1"/>
</dbReference>
<reference evidence="1" key="1">
    <citation type="submission" date="2016-10" db="EMBL/GenBank/DDBJ databases">
        <authorList>
            <person name="Benchimol M."/>
            <person name="Almeida L.G."/>
            <person name="Vasconcelos A.T."/>
            <person name="Perreira-Neves A."/>
            <person name="Rosa I.A."/>
            <person name="Tasca T."/>
            <person name="Bogo M.R."/>
            <person name="de Souza W."/>
        </authorList>
    </citation>
    <scope>NUCLEOTIDE SEQUENCE [LARGE SCALE GENOMIC DNA]</scope>
    <source>
        <strain evidence="1">K</strain>
    </source>
</reference>
<proteinExistence type="predicted"/>
<dbReference type="AlphaFoldDB" id="A0A1J4KID8"/>
<protein>
    <submittedName>
        <fullName evidence="1">Uncharacterized protein</fullName>
    </submittedName>
</protein>
<gene>
    <name evidence="1" type="ORF">TRFO_04643</name>
</gene>
<dbReference type="VEuPathDB" id="TrichDB:TRFO_04643"/>
<accession>A0A1J4KID8</accession>
<keyword evidence="2" id="KW-1185">Reference proteome</keyword>
<comment type="caution">
    <text evidence="1">The sequence shown here is derived from an EMBL/GenBank/DDBJ whole genome shotgun (WGS) entry which is preliminary data.</text>
</comment>
<evidence type="ECO:0000313" key="1">
    <source>
        <dbReference type="EMBL" id="OHT09069.1"/>
    </source>
</evidence>
<dbReference type="OrthoDB" id="10498169at2759"/>